<organism evidence="2 3">
    <name type="scientific">Plasmopara halstedii</name>
    <name type="common">Downy mildew of sunflower</name>
    <dbReference type="NCBI Taxonomy" id="4781"/>
    <lineage>
        <taxon>Eukaryota</taxon>
        <taxon>Sar</taxon>
        <taxon>Stramenopiles</taxon>
        <taxon>Oomycota</taxon>
        <taxon>Peronosporomycetes</taxon>
        <taxon>Peronosporales</taxon>
        <taxon>Peronosporaceae</taxon>
        <taxon>Plasmopara</taxon>
    </lineage>
</organism>
<accession>A0A0P1A4I1</accession>
<dbReference type="AlphaFoldDB" id="A0A0P1A4I1"/>
<feature type="region of interest" description="Disordered" evidence="1">
    <location>
        <begin position="19"/>
        <end position="52"/>
    </location>
</feature>
<dbReference type="EMBL" id="CCYD01000007">
    <property type="protein sequence ID" value="CEG35177.1"/>
    <property type="molecule type" value="Genomic_DNA"/>
</dbReference>
<feature type="compositionally biased region" description="Basic and acidic residues" evidence="1">
    <location>
        <begin position="36"/>
        <end position="52"/>
    </location>
</feature>
<evidence type="ECO:0000313" key="2">
    <source>
        <dbReference type="EMBL" id="CEG35177.1"/>
    </source>
</evidence>
<name>A0A0P1A4I1_PLAHL</name>
<sequence>MIVSVVVGYKNLPCRKGEWSSKCDGSKSAAETNDLSQEREAIVARQNFDTDR</sequence>
<dbReference type="GeneID" id="36408984"/>
<evidence type="ECO:0000256" key="1">
    <source>
        <dbReference type="SAM" id="MobiDB-lite"/>
    </source>
</evidence>
<dbReference type="Proteomes" id="UP000054928">
    <property type="component" value="Unassembled WGS sequence"/>
</dbReference>
<reference evidence="3" key="1">
    <citation type="submission" date="2014-09" db="EMBL/GenBank/DDBJ databases">
        <authorList>
            <person name="Sharma Rahul"/>
            <person name="Thines Marco"/>
        </authorList>
    </citation>
    <scope>NUCLEOTIDE SEQUENCE [LARGE SCALE GENOMIC DNA]</scope>
</reference>
<protein>
    <submittedName>
        <fullName evidence="2">Uncharacterized protein</fullName>
    </submittedName>
</protein>
<evidence type="ECO:0000313" key="3">
    <source>
        <dbReference type="Proteomes" id="UP000054928"/>
    </source>
</evidence>
<dbReference type="RefSeq" id="XP_024571546.1">
    <property type="nucleotide sequence ID" value="XM_024717112.1"/>
</dbReference>
<proteinExistence type="predicted"/>
<keyword evidence="3" id="KW-1185">Reference proteome</keyword>